<reference evidence="3" key="2">
    <citation type="submission" date="2021-02" db="EMBL/GenBank/DDBJ databases">
        <authorList>
            <person name="Kimball J.A."/>
            <person name="Haas M.W."/>
            <person name="Macchietto M."/>
            <person name="Kono T."/>
            <person name="Duquette J."/>
            <person name="Shao M."/>
        </authorList>
    </citation>
    <scope>NUCLEOTIDE SEQUENCE</scope>
    <source>
        <tissue evidence="3">Fresh leaf tissue</tissue>
    </source>
</reference>
<comment type="caution">
    <text evidence="3">The sequence shown here is derived from an EMBL/GenBank/DDBJ whole genome shotgun (WGS) entry which is preliminary data.</text>
</comment>
<keyword evidence="4" id="KW-1185">Reference proteome</keyword>
<proteinExistence type="inferred from homology"/>
<dbReference type="InterPro" id="IPR037518">
    <property type="entry name" value="MPN"/>
</dbReference>
<dbReference type="GO" id="GO:0072546">
    <property type="term" value="C:EMC complex"/>
    <property type="evidence" value="ECO:0007669"/>
    <property type="project" value="InterPro"/>
</dbReference>
<protein>
    <recommendedName>
        <fullName evidence="2">MPN domain-containing protein</fullName>
    </recommendedName>
</protein>
<dbReference type="PANTHER" id="PTHR12941:SF10">
    <property type="entry name" value="ER MEMBRANE PROTEIN COMPLEX SUBUNIT 8_9 HOMOLOG"/>
    <property type="match status" value="1"/>
</dbReference>
<dbReference type="Proteomes" id="UP000729402">
    <property type="component" value="Unassembled WGS sequence"/>
</dbReference>
<sequence>MGAECQYELAQAAYVKLTLHALKHPASAVNGLLIGRLLDGASSPAVVAVVEAVPLSHSRAQPRRGPLRGQGLAVVGYYHANALRGDADLPAIAKCVGDHIFRYFPRVAVLLVSVASPDLRH</sequence>
<evidence type="ECO:0000259" key="2">
    <source>
        <dbReference type="PROSITE" id="PS50249"/>
    </source>
</evidence>
<evidence type="ECO:0000313" key="3">
    <source>
        <dbReference type="EMBL" id="KAG8061007.1"/>
    </source>
</evidence>
<feature type="domain" description="MPN" evidence="2">
    <location>
        <begin position="7"/>
        <end position="121"/>
    </location>
</feature>
<dbReference type="PROSITE" id="PS50249">
    <property type="entry name" value="MPN"/>
    <property type="match status" value="1"/>
</dbReference>
<dbReference type="Pfam" id="PF03665">
    <property type="entry name" value="UPF0172"/>
    <property type="match status" value="1"/>
</dbReference>
<evidence type="ECO:0000313" key="4">
    <source>
        <dbReference type="Proteomes" id="UP000729402"/>
    </source>
</evidence>
<dbReference type="InterPro" id="IPR005366">
    <property type="entry name" value="EMC8/9"/>
</dbReference>
<organism evidence="3 4">
    <name type="scientific">Zizania palustris</name>
    <name type="common">Northern wild rice</name>
    <dbReference type="NCBI Taxonomy" id="103762"/>
    <lineage>
        <taxon>Eukaryota</taxon>
        <taxon>Viridiplantae</taxon>
        <taxon>Streptophyta</taxon>
        <taxon>Embryophyta</taxon>
        <taxon>Tracheophyta</taxon>
        <taxon>Spermatophyta</taxon>
        <taxon>Magnoliopsida</taxon>
        <taxon>Liliopsida</taxon>
        <taxon>Poales</taxon>
        <taxon>Poaceae</taxon>
        <taxon>BOP clade</taxon>
        <taxon>Oryzoideae</taxon>
        <taxon>Oryzeae</taxon>
        <taxon>Zizaniinae</taxon>
        <taxon>Zizania</taxon>
    </lineage>
</organism>
<comment type="similarity">
    <text evidence="1">Belongs to the EMC8/EMC9 family.</text>
</comment>
<name>A0A8J5V5K3_ZIZPA</name>
<dbReference type="AlphaFoldDB" id="A0A8J5V5K3"/>
<dbReference type="PANTHER" id="PTHR12941">
    <property type="entry name" value="ER MEMBRANE PROTEIN COMPLEX"/>
    <property type="match status" value="1"/>
</dbReference>
<dbReference type="EMBL" id="JAAALK010000287">
    <property type="protein sequence ID" value="KAG8061007.1"/>
    <property type="molecule type" value="Genomic_DNA"/>
</dbReference>
<gene>
    <name evidence="3" type="ORF">GUJ93_ZPchr0002g23635</name>
</gene>
<accession>A0A8J5V5K3</accession>
<dbReference type="OrthoDB" id="741944at2759"/>
<evidence type="ECO:0000256" key="1">
    <source>
        <dbReference type="ARBA" id="ARBA00007461"/>
    </source>
</evidence>
<reference evidence="3" key="1">
    <citation type="journal article" date="2021" name="bioRxiv">
        <title>Whole Genome Assembly and Annotation of Northern Wild Rice, Zizania palustris L., Supports a Whole Genome Duplication in the Zizania Genus.</title>
        <authorList>
            <person name="Haas M."/>
            <person name="Kono T."/>
            <person name="Macchietto M."/>
            <person name="Millas R."/>
            <person name="McGilp L."/>
            <person name="Shao M."/>
            <person name="Duquette J."/>
            <person name="Hirsch C.N."/>
            <person name="Kimball J."/>
        </authorList>
    </citation>
    <scope>NUCLEOTIDE SEQUENCE</scope>
    <source>
        <tissue evidence="3">Fresh leaf tissue</tissue>
    </source>
</reference>